<feature type="transmembrane region" description="Helical" evidence="2">
    <location>
        <begin position="415"/>
        <end position="433"/>
    </location>
</feature>
<dbReference type="SUPFAM" id="SSF101447">
    <property type="entry name" value="Formin homology 2 domain (FH2 domain)"/>
    <property type="match status" value="1"/>
</dbReference>
<feature type="transmembrane region" description="Helical" evidence="2">
    <location>
        <begin position="312"/>
        <end position="333"/>
    </location>
</feature>
<feature type="region of interest" description="Disordered" evidence="1">
    <location>
        <begin position="250"/>
        <end position="285"/>
    </location>
</feature>
<sequence>MPRRSILRYRTSPGTEVTHVGGPISFLNPTQAKLHKTHPPPSPPHEAKETHIPSPREDQKPRIEHIWRSRDNRKGRHAISVHPAPPPPPPPPPPVKPEVVYILPRRTSSPRAIAKGLLRMVTVFAYWDVSYLVAVIFTLGSVVWVVNAFFVWLPLQDPGSTFKNENLTAGGVSAFVGATIFEIGSFFLILEAVNENQTDCFGWALEKAVHGGGPGHPGKETIRIAPSMKNCVHHHADRKTFLRMRHCHHRPSTSASASPSSLENGTAPSDEKTPEDGDRNSDRASSRSFTWLPTLTELRTHYIREIGFQASFIQLIGATIFWISGFTGLPGIINHMSRRVTNGVFWVPQMAGGACFIASGLLFAIETQKRWYLPAPRTLGWHIGMWNFVGGIGFTLCGVLGPASGNSGAVYQSNLATFWGSWAFLVGSAIQWYESLQKHPAEVSS</sequence>
<dbReference type="OrthoDB" id="2603at2759"/>
<feature type="transmembrane region" description="Helical" evidence="2">
    <location>
        <begin position="385"/>
        <end position="403"/>
    </location>
</feature>
<evidence type="ECO:0000256" key="1">
    <source>
        <dbReference type="SAM" id="MobiDB-lite"/>
    </source>
</evidence>
<feature type="compositionally biased region" description="Low complexity" evidence="1">
    <location>
        <begin position="252"/>
        <end position="261"/>
    </location>
</feature>
<accession>A0A2J5I9D5</accession>
<feature type="transmembrane region" description="Helical" evidence="2">
    <location>
        <begin position="129"/>
        <end position="155"/>
    </location>
</feature>
<feature type="compositionally biased region" description="Basic and acidic residues" evidence="1">
    <location>
        <begin position="269"/>
        <end position="285"/>
    </location>
</feature>
<name>A0A2J5I9D5_9EURO</name>
<feature type="compositionally biased region" description="Basic and acidic residues" evidence="1">
    <location>
        <begin position="45"/>
        <end position="72"/>
    </location>
</feature>
<evidence type="ECO:0008006" key="5">
    <source>
        <dbReference type="Google" id="ProtNLM"/>
    </source>
</evidence>
<reference evidence="4" key="1">
    <citation type="submission" date="2017-12" db="EMBL/GenBank/DDBJ databases">
        <authorList>
            <consortium name="DOE Joint Genome Institute"/>
            <person name="Mondo S.J."/>
            <person name="Kjaerbolling I."/>
            <person name="Vesth T.C."/>
            <person name="Frisvad J.C."/>
            <person name="Nybo J.L."/>
            <person name="Theobald S."/>
            <person name="Kuo A."/>
            <person name="Bowyer P."/>
            <person name="Matsuda Y."/>
            <person name="Lyhne E.K."/>
            <person name="Kogle M.E."/>
            <person name="Clum A."/>
            <person name="Lipzen A."/>
            <person name="Salamov A."/>
            <person name="Ngan C.Y."/>
            <person name="Daum C."/>
            <person name="Chiniquy J."/>
            <person name="Barry K."/>
            <person name="LaButti K."/>
            <person name="Haridas S."/>
            <person name="Simmons B.A."/>
            <person name="Magnuson J.K."/>
            <person name="Mortensen U.H."/>
            <person name="Larsen T.O."/>
            <person name="Grigoriev I.V."/>
            <person name="Baker S.E."/>
            <person name="Andersen M.R."/>
            <person name="Nordberg H.P."/>
            <person name="Cantor M.N."/>
            <person name="Hua S.X."/>
        </authorList>
    </citation>
    <scope>NUCLEOTIDE SEQUENCE [LARGE SCALE GENOMIC DNA]</scope>
    <source>
        <strain evidence="4">IBT 19404</strain>
    </source>
</reference>
<evidence type="ECO:0000313" key="3">
    <source>
        <dbReference type="EMBL" id="PLN86675.1"/>
    </source>
</evidence>
<dbReference type="Proteomes" id="UP000235023">
    <property type="component" value="Unassembled WGS sequence"/>
</dbReference>
<feature type="transmembrane region" description="Helical" evidence="2">
    <location>
        <begin position="167"/>
        <end position="190"/>
    </location>
</feature>
<protein>
    <recommendedName>
        <fullName evidence="5">Integral membrane protein</fullName>
    </recommendedName>
</protein>
<gene>
    <name evidence="3" type="ORF">BDW42DRAFT_199870</name>
</gene>
<dbReference type="EMBL" id="KZ559497">
    <property type="protein sequence ID" value="PLN86675.1"/>
    <property type="molecule type" value="Genomic_DNA"/>
</dbReference>
<feature type="compositionally biased region" description="Pro residues" evidence="1">
    <location>
        <begin position="83"/>
        <end position="94"/>
    </location>
</feature>
<keyword evidence="4" id="KW-1185">Reference proteome</keyword>
<dbReference type="AlphaFoldDB" id="A0A2J5I9D5"/>
<organism evidence="3 4">
    <name type="scientific">Aspergillus taichungensis</name>
    <dbReference type="NCBI Taxonomy" id="482145"/>
    <lineage>
        <taxon>Eukaryota</taxon>
        <taxon>Fungi</taxon>
        <taxon>Dikarya</taxon>
        <taxon>Ascomycota</taxon>
        <taxon>Pezizomycotina</taxon>
        <taxon>Eurotiomycetes</taxon>
        <taxon>Eurotiomycetidae</taxon>
        <taxon>Eurotiales</taxon>
        <taxon>Aspergillaceae</taxon>
        <taxon>Aspergillus</taxon>
        <taxon>Aspergillus subgen. Circumdati</taxon>
    </lineage>
</organism>
<feature type="transmembrane region" description="Helical" evidence="2">
    <location>
        <begin position="345"/>
        <end position="365"/>
    </location>
</feature>
<evidence type="ECO:0000313" key="4">
    <source>
        <dbReference type="Proteomes" id="UP000235023"/>
    </source>
</evidence>
<proteinExistence type="predicted"/>
<evidence type="ECO:0000256" key="2">
    <source>
        <dbReference type="SAM" id="Phobius"/>
    </source>
</evidence>
<keyword evidence="2" id="KW-0812">Transmembrane</keyword>
<keyword evidence="2" id="KW-1133">Transmembrane helix</keyword>
<feature type="region of interest" description="Disordered" evidence="1">
    <location>
        <begin position="1"/>
        <end position="94"/>
    </location>
</feature>
<keyword evidence="2" id="KW-0472">Membrane</keyword>